<name>A0A9N8F495_9STRA</name>
<dbReference type="Proteomes" id="UP001153069">
    <property type="component" value="Unassembled WGS sequence"/>
</dbReference>
<dbReference type="InterPro" id="IPR000571">
    <property type="entry name" value="Znf_CCCH"/>
</dbReference>
<feature type="region of interest" description="Disordered" evidence="2">
    <location>
        <begin position="129"/>
        <end position="161"/>
    </location>
</feature>
<sequence length="1069" mass="116197">MSARQLSLRRGKNEPVQTFSRARGTDETTSALLRCTLQPGMNNNHRQQVLGDPSNASQFACIWNAKVGILTRPVIITLDNGDPVVVGDFTDTIGEPFAVSLPVDEFFGFVTTLVCAGDAAHFRLGVHPTSPDTVAGPPVAPPGGVPPPRRNRQDPPAPVEATLGRLNFPGLPDEPGNDDLPRIAALPLFLPLEPGFTFEHRSDLQNNHSYRDTYRLFHVWREGMQYLRAMNGWMSVTTGGTLFHLPGLETAAVNPIAQLAIRPRILAAPVPVLPDSPLYGPSRTRFATWSTTAWVDIGSTLEPLADEIPPAVGGGLSADQIKAVVEPLIKRDKAFGSAERTAARLRILLAGLPIGDTDDTAAMVLPDLRDEFSAYLSMGSSSTAGDDLRELVKARLVLSNASDRAVDSSVTFRPENITLAFSDRIRTFSWLSVRLLSASFTTAQSNLCLIHFLTPERDALSVVADGDHQARTILMANSTNSTAQIEATKNSQLYSGGALQHFRHVYEAFCNLRLLFAVMITDLTTPIVIVKMAEYVNLLMDASGKDLWDVYRNHPYLAIHPWQELQSILGAFLRPATNATLYAGVIAGTGVQYSDFRGAIATADSHIHDLQAILNGSGLGKFEGTPTCASWFKFTGTHAGRPPAAARPPAAPPARSGDRLGDTASAKRQRVDDPADNDRKKTLGILTFDSTVAGTSRLPTVTARAKKRGSKTPERLCMKFLTQGFYCGNGNDCKMPHIANIELLTEDNRAKLISFVKAQAGLAWAPGKMPAVTSSSLCVPDRTLRSSKLTMSGPGLGPRTTLSDSTGSSNDAVDALSRYLPKPGPRSVPADDVPDADIGNGLAIRRAQEWYPTQSEVIDPEDITLKEVFTQSVQRRFRGQLAERHPAVLAKVDQPFGKDNLSQFLYSTPALRHVLLPLVKTGFLPIGSNDWLAFCTAYYPALVLKELLSELWTTGFRGIRGYPAGWETETELNLNRVKMATAALLYFDGSVADLVRWIGGPHVAAHRNHTATLEALTNAGADSHVARRQLGRHLWLNDPTVEARVLPHLPAIQMAEMPTDVELEAFEPM</sequence>
<feature type="region of interest" description="Disordered" evidence="2">
    <location>
        <begin position="641"/>
        <end position="679"/>
    </location>
</feature>
<proteinExistence type="predicted"/>
<feature type="non-terminal residue" evidence="4">
    <location>
        <position position="1"/>
    </location>
</feature>
<feature type="compositionally biased region" description="Basic and acidic residues" evidence="2">
    <location>
        <begin position="669"/>
        <end position="679"/>
    </location>
</feature>
<dbReference type="EMBL" id="CAICTM010002899">
    <property type="protein sequence ID" value="CAB9530489.1"/>
    <property type="molecule type" value="Genomic_DNA"/>
</dbReference>
<dbReference type="AlphaFoldDB" id="A0A9N8F495"/>
<dbReference type="OrthoDB" id="101778at2759"/>
<gene>
    <name evidence="4" type="ORF">SEMRO_2901_G339780.1</name>
</gene>
<keyword evidence="1" id="KW-0862">Zinc</keyword>
<evidence type="ECO:0000259" key="3">
    <source>
        <dbReference type="PROSITE" id="PS50103"/>
    </source>
</evidence>
<feature type="region of interest" description="Disordered" evidence="2">
    <location>
        <begin position="791"/>
        <end position="810"/>
    </location>
</feature>
<evidence type="ECO:0000256" key="2">
    <source>
        <dbReference type="SAM" id="MobiDB-lite"/>
    </source>
</evidence>
<feature type="compositionally biased region" description="Pro residues" evidence="2">
    <location>
        <begin position="138"/>
        <end position="148"/>
    </location>
</feature>
<comment type="caution">
    <text evidence="4">The sequence shown here is derived from an EMBL/GenBank/DDBJ whole genome shotgun (WGS) entry which is preliminary data.</text>
</comment>
<protein>
    <recommendedName>
        <fullName evidence="3">C3H1-type domain-containing protein</fullName>
    </recommendedName>
</protein>
<keyword evidence="1" id="KW-0863">Zinc-finger</keyword>
<organism evidence="4 5">
    <name type="scientific">Seminavis robusta</name>
    <dbReference type="NCBI Taxonomy" id="568900"/>
    <lineage>
        <taxon>Eukaryota</taxon>
        <taxon>Sar</taxon>
        <taxon>Stramenopiles</taxon>
        <taxon>Ochrophyta</taxon>
        <taxon>Bacillariophyta</taxon>
        <taxon>Bacillariophyceae</taxon>
        <taxon>Bacillariophycidae</taxon>
        <taxon>Naviculales</taxon>
        <taxon>Naviculaceae</taxon>
        <taxon>Seminavis</taxon>
    </lineage>
</organism>
<feature type="compositionally biased region" description="Polar residues" evidence="2">
    <location>
        <begin position="800"/>
        <end position="810"/>
    </location>
</feature>
<dbReference type="PROSITE" id="PS50103">
    <property type="entry name" value="ZF_C3H1"/>
    <property type="match status" value="1"/>
</dbReference>
<evidence type="ECO:0000313" key="4">
    <source>
        <dbReference type="EMBL" id="CAB9530489.1"/>
    </source>
</evidence>
<evidence type="ECO:0000313" key="5">
    <source>
        <dbReference type="Proteomes" id="UP001153069"/>
    </source>
</evidence>
<feature type="zinc finger region" description="C3H1-type" evidence="1">
    <location>
        <begin position="711"/>
        <end position="740"/>
    </location>
</feature>
<keyword evidence="1" id="KW-0479">Metal-binding</keyword>
<keyword evidence="5" id="KW-1185">Reference proteome</keyword>
<accession>A0A9N8F495</accession>
<reference evidence="4" key="1">
    <citation type="submission" date="2020-06" db="EMBL/GenBank/DDBJ databases">
        <authorList>
            <consortium name="Plant Systems Biology data submission"/>
        </authorList>
    </citation>
    <scope>NUCLEOTIDE SEQUENCE</scope>
    <source>
        <strain evidence="4">D6</strain>
    </source>
</reference>
<evidence type="ECO:0000256" key="1">
    <source>
        <dbReference type="PROSITE-ProRule" id="PRU00723"/>
    </source>
</evidence>
<dbReference type="GO" id="GO:0008270">
    <property type="term" value="F:zinc ion binding"/>
    <property type="evidence" value="ECO:0007669"/>
    <property type="project" value="UniProtKB-KW"/>
</dbReference>
<feature type="domain" description="C3H1-type" evidence="3">
    <location>
        <begin position="711"/>
        <end position="740"/>
    </location>
</feature>